<reference evidence="2 3" key="1">
    <citation type="journal article" date="2012" name="Genome Biol.">
        <title>Genome and low-iron response of an oceanic diatom adapted to chronic iron limitation.</title>
        <authorList>
            <person name="Lommer M."/>
            <person name="Specht M."/>
            <person name="Roy A.S."/>
            <person name="Kraemer L."/>
            <person name="Andreson R."/>
            <person name="Gutowska M.A."/>
            <person name="Wolf J."/>
            <person name="Bergner S.V."/>
            <person name="Schilhabel M.B."/>
            <person name="Klostermeier U.C."/>
            <person name="Beiko R.G."/>
            <person name="Rosenstiel P."/>
            <person name="Hippler M."/>
            <person name="Laroche J."/>
        </authorList>
    </citation>
    <scope>NUCLEOTIDE SEQUENCE [LARGE SCALE GENOMIC DNA]</scope>
    <source>
        <strain evidence="2 3">CCMP1005</strain>
    </source>
</reference>
<comment type="caution">
    <text evidence="2">The sequence shown here is derived from an EMBL/GenBank/DDBJ whole genome shotgun (WGS) entry which is preliminary data.</text>
</comment>
<feature type="compositionally biased region" description="Basic and acidic residues" evidence="1">
    <location>
        <begin position="194"/>
        <end position="208"/>
    </location>
</feature>
<dbReference type="Proteomes" id="UP000266841">
    <property type="component" value="Unassembled WGS sequence"/>
</dbReference>
<feature type="region of interest" description="Disordered" evidence="1">
    <location>
        <begin position="70"/>
        <end position="142"/>
    </location>
</feature>
<dbReference type="AlphaFoldDB" id="K0SDR9"/>
<accession>K0SDR9</accession>
<sequence>MPMQPMPTIIGYGLPDSGASTLIVVKRLHSIIREQTGIARQPTQAQLNLNAKRMRKVKYKGGAAVVVGVRTGTMPADDEEDEDEEDVPSNVHDNRPPSSTLSVEPQNIDTSFRAPGAGAPSRATRQAQAAAGYGKNSSPPTELENIEEAAFVCDIVESVRTRRHRSTCPAEHCSYCDICDRLEPRPETSSPRVVADRKDVGPDKPKLS</sequence>
<feature type="region of interest" description="Disordered" evidence="1">
    <location>
        <begin position="181"/>
        <end position="208"/>
    </location>
</feature>
<feature type="compositionally biased region" description="Acidic residues" evidence="1">
    <location>
        <begin position="76"/>
        <end position="87"/>
    </location>
</feature>
<dbReference type="EMBL" id="AGNL01018423">
    <property type="protein sequence ID" value="EJK63114.1"/>
    <property type="molecule type" value="Genomic_DNA"/>
</dbReference>
<organism evidence="2 3">
    <name type="scientific">Thalassiosira oceanica</name>
    <name type="common">Marine diatom</name>
    <dbReference type="NCBI Taxonomy" id="159749"/>
    <lineage>
        <taxon>Eukaryota</taxon>
        <taxon>Sar</taxon>
        <taxon>Stramenopiles</taxon>
        <taxon>Ochrophyta</taxon>
        <taxon>Bacillariophyta</taxon>
        <taxon>Coscinodiscophyceae</taxon>
        <taxon>Thalassiosirophycidae</taxon>
        <taxon>Thalassiosirales</taxon>
        <taxon>Thalassiosiraceae</taxon>
        <taxon>Thalassiosira</taxon>
    </lineage>
</organism>
<evidence type="ECO:0000313" key="2">
    <source>
        <dbReference type="EMBL" id="EJK63114.1"/>
    </source>
</evidence>
<keyword evidence="3" id="KW-1185">Reference proteome</keyword>
<protein>
    <submittedName>
        <fullName evidence="2">Uncharacterized protein</fullName>
    </submittedName>
</protein>
<name>K0SDR9_THAOC</name>
<proteinExistence type="predicted"/>
<evidence type="ECO:0000256" key="1">
    <source>
        <dbReference type="SAM" id="MobiDB-lite"/>
    </source>
</evidence>
<feature type="compositionally biased region" description="Polar residues" evidence="1">
    <location>
        <begin position="96"/>
        <end position="110"/>
    </location>
</feature>
<evidence type="ECO:0000313" key="3">
    <source>
        <dbReference type="Proteomes" id="UP000266841"/>
    </source>
</evidence>
<gene>
    <name evidence="2" type="ORF">THAOC_16249</name>
</gene>